<keyword evidence="3" id="KW-0271">Exosome</keyword>
<dbReference type="InterPro" id="IPR004088">
    <property type="entry name" value="KH_dom_type_1"/>
</dbReference>
<keyword evidence="9" id="KW-1185">Reference proteome</keyword>
<evidence type="ECO:0000256" key="4">
    <source>
        <dbReference type="ARBA" id="ARBA00022884"/>
    </source>
</evidence>
<dbReference type="EMBL" id="JAUJLE010000144">
    <property type="protein sequence ID" value="KAK0975754.1"/>
    <property type="molecule type" value="Genomic_DNA"/>
</dbReference>
<dbReference type="FunFam" id="2.40.50.100:FF:000073">
    <property type="entry name" value="Putative Exosome complex component RRP40"/>
    <property type="match status" value="1"/>
</dbReference>
<dbReference type="SUPFAM" id="SSF50249">
    <property type="entry name" value="Nucleic acid-binding proteins"/>
    <property type="match status" value="1"/>
</dbReference>
<sequence>MRYDRDIKNAKAIDRSSSRKTRSIPDITSRNPSPPQLHPHNTPSMEATMVLLPGENVPTDHLPKPKKGKLTLGPGLQHTPPSTISATTAGSLQVDHRKAALWLEHAGGRYQPSVGDLVIAQVHHSSVDTFSCALTPHTSFAILGQLAFEGVSKKTRPQLKAGDVVYARVSKASKWEDVEIECFNSATGKAEGMGQLKGGMVFDVRPAFARRLMMGTDKEGVSKGGVVVLEEVGGKVKFEVAVGRNGKVWVDSGSVRETVMIGQLLRGADEGGWDVEGQRKAVKKALRDV</sequence>
<dbReference type="GO" id="GO:0034475">
    <property type="term" value="P:U4 snRNA 3'-end processing"/>
    <property type="evidence" value="ECO:0007669"/>
    <property type="project" value="TreeGrafter"/>
</dbReference>
<dbReference type="PANTHER" id="PTHR21321:SF1">
    <property type="entry name" value="EXOSOME COMPLEX COMPONENT RRP40"/>
    <property type="match status" value="1"/>
</dbReference>
<dbReference type="Pfam" id="PF21262">
    <property type="entry name" value="RRP40_S1"/>
    <property type="match status" value="1"/>
</dbReference>
<keyword evidence="2" id="KW-0963">Cytoplasm</keyword>
<dbReference type="AlphaFoldDB" id="A0AAN6KCW8"/>
<dbReference type="Gene3D" id="3.30.1370.10">
    <property type="entry name" value="K Homology domain, type 1"/>
    <property type="match status" value="1"/>
</dbReference>
<evidence type="ECO:0000256" key="2">
    <source>
        <dbReference type="ARBA" id="ARBA00022490"/>
    </source>
</evidence>
<evidence type="ECO:0000256" key="1">
    <source>
        <dbReference type="ARBA" id="ARBA00004123"/>
    </source>
</evidence>
<dbReference type="InterPro" id="IPR036612">
    <property type="entry name" value="KH_dom_type_1_sf"/>
</dbReference>
<feature type="region of interest" description="Disordered" evidence="5">
    <location>
        <begin position="1"/>
        <end position="43"/>
    </location>
</feature>
<protein>
    <submittedName>
        <fullName evidence="8">Exosome non-catalytic core subunit rrp40</fullName>
    </submittedName>
</protein>
<feature type="domain" description="K Homology" evidence="6">
    <location>
        <begin position="199"/>
        <end position="255"/>
    </location>
</feature>
<evidence type="ECO:0000256" key="3">
    <source>
        <dbReference type="ARBA" id="ARBA00022835"/>
    </source>
</evidence>
<keyword evidence="4" id="KW-0694">RNA-binding</keyword>
<gene>
    <name evidence="8" type="primary">RRP40_3</name>
    <name evidence="8" type="ORF">LTR91_013896</name>
</gene>
<dbReference type="GO" id="GO:0071035">
    <property type="term" value="P:nuclear polyadenylation-dependent rRNA catabolic process"/>
    <property type="evidence" value="ECO:0007669"/>
    <property type="project" value="TreeGrafter"/>
</dbReference>
<comment type="subcellular location">
    <subcellularLocation>
        <location evidence="1">Nucleus</location>
    </subcellularLocation>
</comment>
<evidence type="ECO:0000259" key="7">
    <source>
        <dbReference type="Pfam" id="PF18311"/>
    </source>
</evidence>
<feature type="compositionally biased region" description="Basic and acidic residues" evidence="5">
    <location>
        <begin position="1"/>
        <end position="17"/>
    </location>
</feature>
<comment type="caution">
    <text evidence="8">The sequence shown here is derived from an EMBL/GenBank/DDBJ whole genome shotgun (WGS) entry which is preliminary data.</text>
</comment>
<dbReference type="InterPro" id="IPR041054">
    <property type="entry name" value="Rrp40_N_euk"/>
</dbReference>
<dbReference type="GO" id="GO:0000467">
    <property type="term" value="P:exonucleolytic trimming to generate mature 3'-end of 5.8S rRNA from tricistronic rRNA transcript (SSU-rRNA, 5.8S rRNA, LSU-rRNA)"/>
    <property type="evidence" value="ECO:0007669"/>
    <property type="project" value="TreeGrafter"/>
</dbReference>
<dbReference type="Pfam" id="PF15985">
    <property type="entry name" value="KH_6"/>
    <property type="match status" value="1"/>
</dbReference>
<dbReference type="GO" id="GO:0071051">
    <property type="term" value="P:poly(A)-dependent snoRNA 3'-end processing"/>
    <property type="evidence" value="ECO:0007669"/>
    <property type="project" value="TreeGrafter"/>
</dbReference>
<dbReference type="SUPFAM" id="SSF54791">
    <property type="entry name" value="Eukaryotic type KH-domain (KH-domain type I)"/>
    <property type="match status" value="1"/>
</dbReference>
<evidence type="ECO:0000313" key="8">
    <source>
        <dbReference type="EMBL" id="KAK0975754.1"/>
    </source>
</evidence>
<dbReference type="GO" id="GO:0071038">
    <property type="term" value="P:TRAMP-dependent tRNA surveillance pathway"/>
    <property type="evidence" value="ECO:0007669"/>
    <property type="project" value="TreeGrafter"/>
</dbReference>
<dbReference type="FunFam" id="2.40.50.140:FF:000127">
    <property type="entry name" value="Exosome complex component RRP40"/>
    <property type="match status" value="1"/>
</dbReference>
<reference evidence="8" key="1">
    <citation type="submission" date="2023-06" db="EMBL/GenBank/DDBJ databases">
        <title>Black Yeasts Isolated from many extreme environments.</title>
        <authorList>
            <person name="Coleine C."/>
            <person name="Stajich J.E."/>
            <person name="Selbmann L."/>
        </authorList>
    </citation>
    <scope>NUCLEOTIDE SEQUENCE</scope>
    <source>
        <strain evidence="8">CCFEE 5200</strain>
    </source>
</reference>
<dbReference type="Proteomes" id="UP001175353">
    <property type="component" value="Unassembled WGS sequence"/>
</dbReference>
<organism evidence="8 9">
    <name type="scientific">Friedmanniomyces endolithicus</name>
    <dbReference type="NCBI Taxonomy" id="329885"/>
    <lineage>
        <taxon>Eukaryota</taxon>
        <taxon>Fungi</taxon>
        <taxon>Dikarya</taxon>
        <taxon>Ascomycota</taxon>
        <taxon>Pezizomycotina</taxon>
        <taxon>Dothideomycetes</taxon>
        <taxon>Dothideomycetidae</taxon>
        <taxon>Mycosphaerellales</taxon>
        <taxon>Teratosphaeriaceae</taxon>
        <taxon>Friedmanniomyces</taxon>
    </lineage>
</organism>
<evidence type="ECO:0000256" key="5">
    <source>
        <dbReference type="SAM" id="MobiDB-lite"/>
    </source>
</evidence>
<dbReference type="InterPro" id="IPR026699">
    <property type="entry name" value="Exosome_RNA_bind1/RRP40/RRP4"/>
</dbReference>
<dbReference type="InterPro" id="IPR012340">
    <property type="entry name" value="NA-bd_OB-fold"/>
</dbReference>
<accession>A0AAN6KCW8</accession>
<feature type="region of interest" description="Disordered" evidence="5">
    <location>
        <begin position="56"/>
        <end position="80"/>
    </location>
</feature>
<dbReference type="PANTHER" id="PTHR21321">
    <property type="entry name" value="PNAS-3 RELATED"/>
    <property type="match status" value="1"/>
</dbReference>
<name>A0AAN6KCW8_9PEZI</name>
<proteinExistence type="predicted"/>
<feature type="domain" description="Exosome complex exonuclease Rrp40 N-terminal" evidence="7">
    <location>
        <begin position="70"/>
        <end position="109"/>
    </location>
</feature>
<dbReference type="GO" id="GO:0003723">
    <property type="term" value="F:RNA binding"/>
    <property type="evidence" value="ECO:0007669"/>
    <property type="project" value="UniProtKB-KW"/>
</dbReference>
<dbReference type="GO" id="GO:0000177">
    <property type="term" value="C:cytoplasmic exosome (RNase complex)"/>
    <property type="evidence" value="ECO:0007669"/>
    <property type="project" value="TreeGrafter"/>
</dbReference>
<dbReference type="GO" id="GO:0000176">
    <property type="term" value="C:nuclear exosome (RNase complex)"/>
    <property type="evidence" value="ECO:0007669"/>
    <property type="project" value="TreeGrafter"/>
</dbReference>
<dbReference type="GO" id="GO:0071034">
    <property type="term" value="P:CUT catabolic process"/>
    <property type="evidence" value="ECO:0007669"/>
    <property type="project" value="TreeGrafter"/>
</dbReference>
<evidence type="ECO:0000259" key="6">
    <source>
        <dbReference type="Pfam" id="PF15985"/>
    </source>
</evidence>
<dbReference type="Gene3D" id="2.40.50.140">
    <property type="entry name" value="Nucleic acid-binding proteins"/>
    <property type="match status" value="1"/>
</dbReference>
<evidence type="ECO:0000313" key="9">
    <source>
        <dbReference type="Proteomes" id="UP001175353"/>
    </source>
</evidence>
<dbReference type="Pfam" id="PF18311">
    <property type="entry name" value="Rrp40_N"/>
    <property type="match status" value="1"/>
</dbReference>